<gene>
    <name evidence="1" type="ORF">SAMN05216260_110198</name>
</gene>
<accession>A0A1G7NK08</accession>
<dbReference type="Proteomes" id="UP000198614">
    <property type="component" value="Unassembled WGS sequence"/>
</dbReference>
<reference evidence="1 2" key="1">
    <citation type="submission" date="2016-10" db="EMBL/GenBank/DDBJ databases">
        <authorList>
            <person name="de Groot N.N."/>
        </authorList>
    </citation>
    <scope>NUCLEOTIDE SEQUENCE [LARGE SCALE GENOMIC DNA]</scope>
    <source>
        <strain evidence="1 2">CGMCC 4.1859</strain>
    </source>
</reference>
<sequence>MRSTEEVVESLREALAEAGVVLPSLGVDPVTGASGEPFALVALGRCNVRTAERLTAVLRGERPPVGSYAVDVRDGRMGEVCGHVGARVRLRPLGGGREWECPADGLRQAPPDAVLRERVRCINQEARLP</sequence>
<proteinExistence type="predicted"/>
<dbReference type="AlphaFoldDB" id="A0A1G7NK08"/>
<organism evidence="1 2">
    <name type="scientific">Streptomyces griseoaurantiacus</name>
    <dbReference type="NCBI Taxonomy" id="68213"/>
    <lineage>
        <taxon>Bacteria</taxon>
        <taxon>Bacillati</taxon>
        <taxon>Actinomycetota</taxon>
        <taxon>Actinomycetes</taxon>
        <taxon>Kitasatosporales</taxon>
        <taxon>Streptomycetaceae</taxon>
        <taxon>Streptomyces</taxon>
        <taxon>Streptomyces aurantiacus group</taxon>
    </lineage>
</organism>
<dbReference type="EMBL" id="FNAX01000010">
    <property type="protein sequence ID" value="SDF74237.1"/>
    <property type="molecule type" value="Genomic_DNA"/>
</dbReference>
<protein>
    <recommendedName>
        <fullName evidence="3">Secreted protein</fullName>
    </recommendedName>
</protein>
<name>A0A1G7NK08_9ACTN</name>
<evidence type="ECO:0000313" key="2">
    <source>
        <dbReference type="Proteomes" id="UP000198614"/>
    </source>
</evidence>
<evidence type="ECO:0008006" key="3">
    <source>
        <dbReference type="Google" id="ProtNLM"/>
    </source>
</evidence>
<evidence type="ECO:0000313" key="1">
    <source>
        <dbReference type="EMBL" id="SDF74237.1"/>
    </source>
</evidence>